<keyword evidence="4" id="KW-1185">Reference proteome</keyword>
<protein>
    <recommendedName>
        <fullName evidence="2">C2H2-type domain-containing protein</fullName>
    </recommendedName>
</protein>
<feature type="region of interest" description="Disordered" evidence="1">
    <location>
        <begin position="80"/>
        <end position="116"/>
    </location>
</feature>
<evidence type="ECO:0000313" key="4">
    <source>
        <dbReference type="Proteomes" id="UP001215280"/>
    </source>
</evidence>
<feature type="compositionally biased region" description="Polar residues" evidence="1">
    <location>
        <begin position="81"/>
        <end position="101"/>
    </location>
</feature>
<dbReference type="AlphaFoldDB" id="A0AAD7J6V1"/>
<proteinExistence type="predicted"/>
<dbReference type="Proteomes" id="UP001215280">
    <property type="component" value="Unassembled WGS sequence"/>
</dbReference>
<evidence type="ECO:0000259" key="2">
    <source>
        <dbReference type="PROSITE" id="PS00028"/>
    </source>
</evidence>
<dbReference type="EMBL" id="JARJLG010000058">
    <property type="protein sequence ID" value="KAJ7757406.1"/>
    <property type="molecule type" value="Genomic_DNA"/>
</dbReference>
<dbReference type="InterPro" id="IPR013087">
    <property type="entry name" value="Znf_C2H2_type"/>
</dbReference>
<gene>
    <name evidence="3" type="ORF">DFH07DRAFT_919669</name>
</gene>
<reference evidence="3" key="1">
    <citation type="submission" date="2023-03" db="EMBL/GenBank/DDBJ databases">
        <title>Massive genome expansion in bonnet fungi (Mycena s.s.) driven by repeated elements and novel gene families across ecological guilds.</title>
        <authorList>
            <consortium name="Lawrence Berkeley National Laboratory"/>
            <person name="Harder C.B."/>
            <person name="Miyauchi S."/>
            <person name="Viragh M."/>
            <person name="Kuo A."/>
            <person name="Thoen E."/>
            <person name="Andreopoulos B."/>
            <person name="Lu D."/>
            <person name="Skrede I."/>
            <person name="Drula E."/>
            <person name="Henrissat B."/>
            <person name="Morin E."/>
            <person name="Kohler A."/>
            <person name="Barry K."/>
            <person name="LaButti K."/>
            <person name="Morin E."/>
            <person name="Salamov A."/>
            <person name="Lipzen A."/>
            <person name="Mereny Z."/>
            <person name="Hegedus B."/>
            <person name="Baldrian P."/>
            <person name="Stursova M."/>
            <person name="Weitz H."/>
            <person name="Taylor A."/>
            <person name="Grigoriev I.V."/>
            <person name="Nagy L.G."/>
            <person name="Martin F."/>
            <person name="Kauserud H."/>
        </authorList>
    </citation>
    <scope>NUCLEOTIDE SEQUENCE</scope>
    <source>
        <strain evidence="3">CBHHK188m</strain>
    </source>
</reference>
<evidence type="ECO:0000256" key="1">
    <source>
        <dbReference type="SAM" id="MobiDB-lite"/>
    </source>
</evidence>
<comment type="caution">
    <text evidence="3">The sequence shown here is derived from an EMBL/GenBank/DDBJ whole genome shotgun (WGS) entry which is preliminary data.</text>
</comment>
<name>A0AAD7J6V1_9AGAR</name>
<evidence type="ECO:0000313" key="3">
    <source>
        <dbReference type="EMBL" id="KAJ7757406.1"/>
    </source>
</evidence>
<organism evidence="3 4">
    <name type="scientific">Mycena maculata</name>
    <dbReference type="NCBI Taxonomy" id="230809"/>
    <lineage>
        <taxon>Eukaryota</taxon>
        <taxon>Fungi</taxon>
        <taxon>Dikarya</taxon>
        <taxon>Basidiomycota</taxon>
        <taxon>Agaricomycotina</taxon>
        <taxon>Agaricomycetes</taxon>
        <taxon>Agaricomycetidae</taxon>
        <taxon>Agaricales</taxon>
        <taxon>Marasmiineae</taxon>
        <taxon>Mycenaceae</taxon>
        <taxon>Mycena</taxon>
    </lineage>
</organism>
<feature type="domain" description="C2H2-type" evidence="2">
    <location>
        <begin position="143"/>
        <end position="165"/>
    </location>
</feature>
<accession>A0AAD7J6V1</accession>
<sequence>MLDMFPAEPMETQNMYCDDLRALDHLLSQRFDTDNISKSEPVYPNHAVHNEQSTVNNQSDSHSPPSYNIDLARDFAFSADSAGTDSPLSETPSTSDSSLCNSPRPRSGCSKLRRSSPTCPPYFAAKSTASKPLKARSTQVFPCTMGCPLDFSRKHDRMRHEVSQHGRVCEWGCDTCLGFFSSEATLKKHKCKISAGTRRIGDKRGQVSSAITRS</sequence>
<dbReference type="PROSITE" id="PS00028">
    <property type="entry name" value="ZINC_FINGER_C2H2_1"/>
    <property type="match status" value="1"/>
</dbReference>